<dbReference type="EMBL" id="JAVDXO010000003">
    <property type="protein sequence ID" value="MDR7306573.1"/>
    <property type="molecule type" value="Genomic_DNA"/>
</dbReference>
<proteinExistence type="predicted"/>
<protein>
    <recommendedName>
        <fullName evidence="3">Universal stress protein</fullName>
    </recommendedName>
</protein>
<dbReference type="Proteomes" id="UP001268089">
    <property type="component" value="Unassembled WGS sequence"/>
</dbReference>
<sequence>MTSNDELRLIYVDQKALLNSGSVVWGAIVQANKLLFNAGTEDHPVLIVYSLDPHFDANPDQLLDIAKTLFGLKGNAPESPEHARFASMITNEMERAMSWVVPQELTDGYEVTASTMMLIRKHLPNNRLERSLMPLLTHPSTPATMVLPSSYWPR</sequence>
<name>A0ABU1ZMG8_9BURK</name>
<reference evidence="1 2" key="1">
    <citation type="submission" date="2023-07" db="EMBL/GenBank/DDBJ databases">
        <title>Sorghum-associated microbial communities from plants grown in Nebraska, USA.</title>
        <authorList>
            <person name="Schachtman D."/>
        </authorList>
    </citation>
    <scope>NUCLEOTIDE SEQUENCE [LARGE SCALE GENOMIC DNA]</scope>
    <source>
        <strain evidence="1 2">BE308</strain>
    </source>
</reference>
<evidence type="ECO:0000313" key="2">
    <source>
        <dbReference type="Proteomes" id="UP001268089"/>
    </source>
</evidence>
<accession>A0ABU1ZMG8</accession>
<keyword evidence="2" id="KW-1185">Reference proteome</keyword>
<dbReference type="RefSeq" id="WP_310341800.1">
    <property type="nucleotide sequence ID" value="NZ_JAVDXO010000003.1"/>
</dbReference>
<gene>
    <name evidence="1" type="ORF">J2X15_001856</name>
</gene>
<evidence type="ECO:0008006" key="3">
    <source>
        <dbReference type="Google" id="ProtNLM"/>
    </source>
</evidence>
<evidence type="ECO:0000313" key="1">
    <source>
        <dbReference type="EMBL" id="MDR7306573.1"/>
    </source>
</evidence>
<organism evidence="1 2">
    <name type="scientific">Rhodoferax saidenbachensis</name>
    <dbReference type="NCBI Taxonomy" id="1484693"/>
    <lineage>
        <taxon>Bacteria</taxon>
        <taxon>Pseudomonadati</taxon>
        <taxon>Pseudomonadota</taxon>
        <taxon>Betaproteobacteria</taxon>
        <taxon>Burkholderiales</taxon>
        <taxon>Comamonadaceae</taxon>
        <taxon>Rhodoferax</taxon>
    </lineage>
</organism>
<comment type="caution">
    <text evidence="1">The sequence shown here is derived from an EMBL/GenBank/DDBJ whole genome shotgun (WGS) entry which is preliminary data.</text>
</comment>